<evidence type="ECO:0000313" key="2">
    <source>
        <dbReference type="Proteomes" id="UP000476338"/>
    </source>
</evidence>
<evidence type="ECO:0000313" key="1">
    <source>
        <dbReference type="EMBL" id="MSN96770.1"/>
    </source>
</evidence>
<gene>
    <name evidence="1" type="ORF">F1B92_06280</name>
</gene>
<reference evidence="1 2" key="1">
    <citation type="submission" date="2019-09" db="EMBL/GenBank/DDBJ databases">
        <authorList>
            <person name="Silva M."/>
            <person name="Pereira G."/>
            <person name="Lopes-Da-Costa L."/>
            <person name="Silva E."/>
        </authorList>
    </citation>
    <scope>NUCLEOTIDE SEQUENCE [LARGE SCALE GENOMIC DNA]</scope>
    <source>
        <strain evidence="1 2">FMV-PI01</strain>
    </source>
</reference>
<dbReference type="InterPro" id="IPR014054">
    <property type="entry name" value="Phage_regulatory_Rha"/>
</dbReference>
<dbReference type="RefSeq" id="WP_154571034.1">
    <property type="nucleotide sequence ID" value="NZ_VWSJ01000024.1"/>
</dbReference>
<dbReference type="EMBL" id="VWSJ01000024">
    <property type="protein sequence ID" value="MSN96770.1"/>
    <property type="molecule type" value="Genomic_DNA"/>
</dbReference>
<reference evidence="1 2" key="2">
    <citation type="submission" date="2020-03" db="EMBL/GenBank/DDBJ databases">
        <title>Campylobacter portucalensis sp. nov., a new species of Campylobacter isolated from the reproductive tract of bulls.</title>
        <authorList>
            <person name="Silva M.F."/>
            <person name="Pereira G."/>
            <person name="Carneiro C."/>
            <person name="Hemphill A."/>
            <person name="Mateus L."/>
            <person name="Lopes-Da-Costa L."/>
            <person name="Silva E."/>
        </authorList>
    </citation>
    <scope>NUCLEOTIDE SEQUENCE [LARGE SCALE GENOMIC DNA]</scope>
    <source>
        <strain evidence="1 2">FMV-PI01</strain>
    </source>
</reference>
<accession>A0A6L5WHU7</accession>
<protein>
    <recommendedName>
        <fullName evidence="3">Phage regulatory protein</fullName>
    </recommendedName>
</protein>
<evidence type="ECO:0008006" key="3">
    <source>
        <dbReference type="Google" id="ProtNLM"/>
    </source>
</evidence>
<dbReference type="Pfam" id="PF09669">
    <property type="entry name" value="Phage_pRha"/>
    <property type="match status" value="1"/>
</dbReference>
<proteinExistence type="predicted"/>
<name>A0A6L5WHU7_9BACT</name>
<dbReference type="Proteomes" id="UP000476338">
    <property type="component" value="Unassembled WGS sequence"/>
</dbReference>
<sequence length="101" mass="11678">MSNLVSIFKGEPSVSHLVIAENTHAKARSVRLLIDKHLDDFKEFGKVSFEMTKPQNSEFGGRPNKIFYLNEQQSMLILTYLQNTPIVREFKKSIDKRILSH</sequence>
<comment type="caution">
    <text evidence="1">The sequence shown here is derived from an EMBL/GenBank/DDBJ whole genome shotgun (WGS) entry which is preliminary data.</text>
</comment>
<keyword evidence="2" id="KW-1185">Reference proteome</keyword>
<organism evidence="1 2">
    <name type="scientific">Campylobacter portucalensis</name>
    <dbReference type="NCBI Taxonomy" id="2608384"/>
    <lineage>
        <taxon>Bacteria</taxon>
        <taxon>Pseudomonadati</taxon>
        <taxon>Campylobacterota</taxon>
        <taxon>Epsilonproteobacteria</taxon>
        <taxon>Campylobacterales</taxon>
        <taxon>Campylobacteraceae</taxon>
        <taxon>Campylobacter</taxon>
    </lineage>
</organism>
<dbReference type="AlphaFoldDB" id="A0A6L5WHU7"/>